<dbReference type="InParanoid" id="T1EVF6"/>
<dbReference type="KEGG" id="hro:HELRODRAFT_164454"/>
<dbReference type="HOGENOM" id="CLU_1715260_0_0_1"/>
<organism evidence="2 3">
    <name type="scientific">Helobdella robusta</name>
    <name type="common">Californian leech</name>
    <dbReference type="NCBI Taxonomy" id="6412"/>
    <lineage>
        <taxon>Eukaryota</taxon>
        <taxon>Metazoa</taxon>
        <taxon>Spiralia</taxon>
        <taxon>Lophotrochozoa</taxon>
        <taxon>Annelida</taxon>
        <taxon>Clitellata</taxon>
        <taxon>Hirudinea</taxon>
        <taxon>Rhynchobdellida</taxon>
        <taxon>Glossiphoniidae</taxon>
        <taxon>Helobdella</taxon>
    </lineage>
</organism>
<evidence type="ECO:0000313" key="3">
    <source>
        <dbReference type="Proteomes" id="UP000015101"/>
    </source>
</evidence>
<accession>T1EVF6</accession>
<dbReference type="OrthoDB" id="10072198at2759"/>
<dbReference type="AlphaFoldDB" id="T1EVF6"/>
<name>T1EVF6_HELRO</name>
<dbReference type="PANTHER" id="PTHR37445">
    <property type="entry name" value="PROTEIN CBG24663"/>
    <property type="match status" value="1"/>
</dbReference>
<dbReference type="EMBL" id="AMQM01001668">
    <property type="status" value="NOT_ANNOTATED_CDS"/>
    <property type="molecule type" value="Genomic_DNA"/>
</dbReference>
<dbReference type="RefSeq" id="XP_009027638.1">
    <property type="nucleotide sequence ID" value="XM_009029390.1"/>
</dbReference>
<dbReference type="PANTHER" id="PTHR37445:SF3">
    <property type="entry name" value="ZINC FINGER PHD-TYPE DOMAIN-CONTAINING PROTEIN"/>
    <property type="match status" value="1"/>
</dbReference>
<reference evidence="2" key="3">
    <citation type="submission" date="2015-06" db="UniProtKB">
        <authorList>
            <consortium name="EnsemblMetazoa"/>
        </authorList>
    </citation>
    <scope>IDENTIFICATION</scope>
</reference>
<protein>
    <recommendedName>
        <fullName evidence="4">Endonuclease/exonuclease/phosphatase domain-containing protein</fullName>
    </recommendedName>
</protein>
<evidence type="ECO:0000313" key="1">
    <source>
        <dbReference type="EMBL" id="ESN94589.1"/>
    </source>
</evidence>
<dbReference type="GeneID" id="20200556"/>
<reference evidence="3" key="1">
    <citation type="submission" date="2012-12" db="EMBL/GenBank/DDBJ databases">
        <authorList>
            <person name="Hellsten U."/>
            <person name="Grimwood J."/>
            <person name="Chapman J.A."/>
            <person name="Shapiro H."/>
            <person name="Aerts A."/>
            <person name="Otillar R.P."/>
            <person name="Terry A.Y."/>
            <person name="Boore J.L."/>
            <person name="Simakov O."/>
            <person name="Marletaz F."/>
            <person name="Cho S.-J."/>
            <person name="Edsinger-Gonzales E."/>
            <person name="Havlak P."/>
            <person name="Kuo D.-H."/>
            <person name="Larsson T."/>
            <person name="Lv J."/>
            <person name="Arendt D."/>
            <person name="Savage R."/>
            <person name="Osoegawa K."/>
            <person name="de Jong P."/>
            <person name="Lindberg D.R."/>
            <person name="Seaver E.C."/>
            <person name="Weisblat D.A."/>
            <person name="Putnam N.H."/>
            <person name="Grigoriev I.V."/>
            <person name="Rokhsar D.S."/>
        </authorList>
    </citation>
    <scope>NUCLEOTIDE SEQUENCE</scope>
</reference>
<gene>
    <name evidence="2" type="primary">20200556</name>
    <name evidence="1" type="ORF">HELRODRAFT_164454</name>
</gene>
<evidence type="ECO:0008006" key="4">
    <source>
        <dbReference type="Google" id="ProtNLM"/>
    </source>
</evidence>
<reference evidence="1 3" key="2">
    <citation type="journal article" date="2013" name="Nature">
        <title>Insights into bilaterian evolution from three spiralian genomes.</title>
        <authorList>
            <person name="Simakov O."/>
            <person name="Marletaz F."/>
            <person name="Cho S.J."/>
            <person name="Edsinger-Gonzales E."/>
            <person name="Havlak P."/>
            <person name="Hellsten U."/>
            <person name="Kuo D.H."/>
            <person name="Larsson T."/>
            <person name="Lv J."/>
            <person name="Arendt D."/>
            <person name="Savage R."/>
            <person name="Osoegawa K."/>
            <person name="de Jong P."/>
            <person name="Grimwood J."/>
            <person name="Chapman J.A."/>
            <person name="Shapiro H."/>
            <person name="Aerts A."/>
            <person name="Otillar R.P."/>
            <person name="Terry A.Y."/>
            <person name="Boore J.L."/>
            <person name="Grigoriev I.V."/>
            <person name="Lindberg D.R."/>
            <person name="Seaver E.C."/>
            <person name="Weisblat D.A."/>
            <person name="Putnam N.H."/>
            <person name="Rokhsar D.S."/>
        </authorList>
    </citation>
    <scope>NUCLEOTIDE SEQUENCE</scope>
</reference>
<evidence type="ECO:0000313" key="2">
    <source>
        <dbReference type="EnsemblMetazoa" id="HelroP164454"/>
    </source>
</evidence>
<dbReference type="CTD" id="20200556"/>
<keyword evidence="3" id="KW-1185">Reference proteome</keyword>
<dbReference type="Proteomes" id="UP000015101">
    <property type="component" value="Unassembled WGS sequence"/>
</dbReference>
<dbReference type="EnsemblMetazoa" id="HelroT164454">
    <property type="protein sequence ID" value="HelroP164454"/>
    <property type="gene ID" value="HelroG164454"/>
</dbReference>
<dbReference type="EMBL" id="KB097571">
    <property type="protein sequence ID" value="ESN94589.1"/>
    <property type="molecule type" value="Genomic_DNA"/>
</dbReference>
<proteinExistence type="predicted"/>
<sequence>MNNCRNLRYICDGCLSFVIKNRVMRSISKIKSLEGEFNKIKISHDLTRDQRVELRELIAEAKTKEANDGHFLYRVKGQLTNVVNEPTHNLGGTLDLVTSTPDIPLFNCRVDPSGVYSDHGLINVSFSVSIRLPLTTRRWYALETVWMHIVLNH</sequence>